<dbReference type="PANTHER" id="PTHR23507">
    <property type="entry name" value="ZGC:174356"/>
    <property type="match status" value="1"/>
</dbReference>
<evidence type="ECO:0000313" key="6">
    <source>
        <dbReference type="EMBL" id="WAR03108.1"/>
    </source>
</evidence>
<comment type="subcellular location">
    <subcellularLocation>
        <location evidence="1">Membrane</location>
        <topology evidence="1">Multi-pass membrane protein</topology>
    </subcellularLocation>
</comment>
<keyword evidence="3 5" id="KW-1133">Transmembrane helix</keyword>
<feature type="transmembrane region" description="Helical" evidence="5">
    <location>
        <begin position="21"/>
        <end position="40"/>
    </location>
</feature>
<feature type="transmembrane region" description="Helical" evidence="5">
    <location>
        <begin position="360"/>
        <end position="380"/>
    </location>
</feature>
<dbReference type="Proteomes" id="UP001164746">
    <property type="component" value="Chromosome 4"/>
</dbReference>
<name>A0ABY7DZI0_MYAAR</name>
<keyword evidence="2 5" id="KW-0812">Transmembrane</keyword>
<evidence type="ECO:0000256" key="2">
    <source>
        <dbReference type="ARBA" id="ARBA00022692"/>
    </source>
</evidence>
<dbReference type="InterPro" id="IPR036259">
    <property type="entry name" value="MFS_trans_sf"/>
</dbReference>
<feature type="transmembrane region" description="Helical" evidence="5">
    <location>
        <begin position="479"/>
        <end position="504"/>
    </location>
</feature>
<sequence length="563" mass="62315">MLAFRWPVYGNNNRLPVTVRLLVAFVALCGWAFPASYSFALQTFERMILVEADMAPESRHFWGCAFPMFLAEIVFFLYKSGESMLDATTRPYIVSIVCHQNFPANDTVCRNLHHYPEVEDSIQGEAGTYLIYYRILVNVPAIFLGLFCGAWSDKYGRKIPMILPSIGSVLSVLFYMLSLASVDSAISFVMIGAFTQGALGKSSLITMAVNSYASDITDKEDRTRKLGKLLAMNFFGLFVGALMAGLFQDMSNLPAAFCTVVFIHAFVVLITLIAMPETVPFLVERDDGMVVKENKSKCFGIYENIKDSVCVLSKERVNKGRKVILILFLISLLNQTCKVGETDITLLFVTRSPLSWPKSWYGYLLSMDYAVMGVCLIIVLPILSNVIKLPDGGIVIIGLCCKIVRLFWAGFIRESWMVYVSVVIGAFAGMITSSIRSLISKAVEENEMGKVFSLLAVAETASKLLGTLIFVSMYGATAYFFPGFTYLVEAIVYVGMVIIVGLLYRDMKRVGTVDLILAFSEHSVYGSGGGDKTRLLAAKGQLEIVDELEEEIQVPQPLPAHTP</sequence>
<feature type="transmembrane region" description="Helical" evidence="5">
    <location>
        <begin position="131"/>
        <end position="152"/>
    </location>
</feature>
<feature type="transmembrane region" description="Helical" evidence="5">
    <location>
        <begin position="60"/>
        <end position="78"/>
    </location>
</feature>
<dbReference type="SUPFAM" id="SSF103473">
    <property type="entry name" value="MFS general substrate transporter"/>
    <property type="match status" value="1"/>
</dbReference>
<evidence type="ECO:0000256" key="1">
    <source>
        <dbReference type="ARBA" id="ARBA00004141"/>
    </source>
</evidence>
<reference evidence="6" key="1">
    <citation type="submission" date="2022-11" db="EMBL/GenBank/DDBJ databases">
        <title>Centuries of genome instability and evolution in soft-shell clam transmissible cancer (bioRxiv).</title>
        <authorList>
            <person name="Hart S.F.M."/>
            <person name="Yonemitsu M.A."/>
            <person name="Giersch R.M."/>
            <person name="Beal B.F."/>
            <person name="Arriagada G."/>
            <person name="Davis B.W."/>
            <person name="Ostrander E.A."/>
            <person name="Goff S.P."/>
            <person name="Metzger M.J."/>
        </authorList>
    </citation>
    <scope>NUCLEOTIDE SEQUENCE</scope>
    <source>
        <strain evidence="6">MELC-2E11</strain>
        <tissue evidence="6">Siphon/mantle</tissue>
    </source>
</reference>
<protein>
    <submittedName>
        <fullName evidence="6">PCFT-like protein</fullName>
    </submittedName>
</protein>
<dbReference type="PANTHER" id="PTHR23507:SF1">
    <property type="entry name" value="FI18259P1-RELATED"/>
    <property type="match status" value="1"/>
</dbReference>
<organism evidence="6 7">
    <name type="scientific">Mya arenaria</name>
    <name type="common">Soft-shell clam</name>
    <dbReference type="NCBI Taxonomy" id="6604"/>
    <lineage>
        <taxon>Eukaryota</taxon>
        <taxon>Metazoa</taxon>
        <taxon>Spiralia</taxon>
        <taxon>Lophotrochozoa</taxon>
        <taxon>Mollusca</taxon>
        <taxon>Bivalvia</taxon>
        <taxon>Autobranchia</taxon>
        <taxon>Heteroconchia</taxon>
        <taxon>Euheterodonta</taxon>
        <taxon>Imparidentia</taxon>
        <taxon>Neoheterodontei</taxon>
        <taxon>Myida</taxon>
        <taxon>Myoidea</taxon>
        <taxon>Myidae</taxon>
        <taxon>Mya</taxon>
    </lineage>
</organism>
<evidence type="ECO:0000256" key="5">
    <source>
        <dbReference type="SAM" id="Phobius"/>
    </source>
</evidence>
<keyword evidence="7" id="KW-1185">Reference proteome</keyword>
<dbReference type="InterPro" id="IPR011701">
    <property type="entry name" value="MFS"/>
</dbReference>
<dbReference type="Pfam" id="PF07690">
    <property type="entry name" value="MFS_1"/>
    <property type="match status" value="1"/>
</dbReference>
<feature type="transmembrane region" description="Helical" evidence="5">
    <location>
        <begin position="451"/>
        <end position="473"/>
    </location>
</feature>
<dbReference type="Gene3D" id="1.20.1250.20">
    <property type="entry name" value="MFS general substrate transporter like domains"/>
    <property type="match status" value="1"/>
</dbReference>
<gene>
    <name evidence="6" type="ORF">MAR_009666</name>
</gene>
<keyword evidence="4 5" id="KW-0472">Membrane</keyword>
<evidence type="ECO:0000256" key="3">
    <source>
        <dbReference type="ARBA" id="ARBA00022989"/>
    </source>
</evidence>
<evidence type="ECO:0000313" key="7">
    <source>
        <dbReference type="Proteomes" id="UP001164746"/>
    </source>
</evidence>
<feature type="transmembrane region" description="Helical" evidence="5">
    <location>
        <begin position="253"/>
        <end position="275"/>
    </location>
</feature>
<proteinExistence type="predicted"/>
<feature type="transmembrane region" description="Helical" evidence="5">
    <location>
        <begin position="417"/>
        <end position="439"/>
    </location>
</feature>
<feature type="transmembrane region" description="Helical" evidence="5">
    <location>
        <begin position="392"/>
        <end position="411"/>
    </location>
</feature>
<feature type="transmembrane region" description="Helical" evidence="5">
    <location>
        <begin position="229"/>
        <end position="247"/>
    </location>
</feature>
<dbReference type="EMBL" id="CP111015">
    <property type="protein sequence ID" value="WAR03108.1"/>
    <property type="molecule type" value="Genomic_DNA"/>
</dbReference>
<accession>A0ABY7DZI0</accession>
<feature type="transmembrane region" description="Helical" evidence="5">
    <location>
        <begin position="323"/>
        <end position="348"/>
    </location>
</feature>
<evidence type="ECO:0000256" key="4">
    <source>
        <dbReference type="ARBA" id="ARBA00023136"/>
    </source>
</evidence>